<accession>A0A8E2E3K0</accession>
<evidence type="ECO:0000256" key="1">
    <source>
        <dbReference type="SAM" id="Phobius"/>
    </source>
</evidence>
<protein>
    <submittedName>
        <fullName evidence="2">Uncharacterized protein</fullName>
    </submittedName>
</protein>
<feature type="transmembrane region" description="Helical" evidence="1">
    <location>
        <begin position="264"/>
        <end position="286"/>
    </location>
</feature>
<feature type="transmembrane region" description="Helical" evidence="1">
    <location>
        <begin position="73"/>
        <end position="96"/>
    </location>
</feature>
<dbReference type="AlphaFoldDB" id="A0A8E2E3K0"/>
<keyword evidence="3" id="KW-1185">Reference proteome</keyword>
<feature type="transmembrane region" description="Helical" evidence="1">
    <location>
        <begin position="33"/>
        <end position="52"/>
    </location>
</feature>
<dbReference type="Proteomes" id="UP000250266">
    <property type="component" value="Unassembled WGS sequence"/>
</dbReference>
<feature type="transmembrane region" description="Helical" evidence="1">
    <location>
        <begin position="298"/>
        <end position="323"/>
    </location>
</feature>
<sequence>MVSTTLNNAQYFPWNWTITSIDPAVHQCPPASSLLGTFAAVNGIVSVIAVIFGHRIILQKISCGMFGKKGSRAWTYMWLLPVGLQLSANAIIAAVIKRTAGYHADFKIWQLMLFLVARPRLSWIVLGGFAFQARKPSRKRSEPLIPVPYASPGFKASSPSLQPYGSVYSMGSYDQSSYSVDHLLQTSPNPSIYAPATTDDTSDDYPWWSAFMSQFIGEFMLQTIALYIMGLTAHFASGHGYYEISKRKLYHSLPHGAHMMYAGALYYLVAGSGFLLFASLFIFFNIRASKYIAKANTPAIVLVLVLLLVSTWMGSWIFWAGFVKLAGNLYCPPKLIHQGVIWIIFSTIGIVLGAGM</sequence>
<keyword evidence="1" id="KW-1133">Transmembrane helix</keyword>
<feature type="transmembrane region" description="Helical" evidence="1">
    <location>
        <begin position="335"/>
        <end position="355"/>
    </location>
</feature>
<feature type="transmembrane region" description="Helical" evidence="1">
    <location>
        <begin position="224"/>
        <end position="244"/>
    </location>
</feature>
<evidence type="ECO:0000313" key="3">
    <source>
        <dbReference type="Proteomes" id="UP000250266"/>
    </source>
</evidence>
<name>A0A8E2E3K0_9PEZI</name>
<keyword evidence="1" id="KW-0472">Membrane</keyword>
<organism evidence="2 3">
    <name type="scientific">Lepidopterella palustris CBS 459.81</name>
    <dbReference type="NCBI Taxonomy" id="1314670"/>
    <lineage>
        <taxon>Eukaryota</taxon>
        <taxon>Fungi</taxon>
        <taxon>Dikarya</taxon>
        <taxon>Ascomycota</taxon>
        <taxon>Pezizomycotina</taxon>
        <taxon>Dothideomycetes</taxon>
        <taxon>Pleosporomycetidae</taxon>
        <taxon>Mytilinidiales</taxon>
        <taxon>Argynnaceae</taxon>
        <taxon>Lepidopterella</taxon>
    </lineage>
</organism>
<evidence type="ECO:0000313" key="2">
    <source>
        <dbReference type="EMBL" id="OCK76705.1"/>
    </source>
</evidence>
<dbReference type="OrthoDB" id="3525430at2759"/>
<dbReference type="EMBL" id="KV745188">
    <property type="protein sequence ID" value="OCK76705.1"/>
    <property type="molecule type" value="Genomic_DNA"/>
</dbReference>
<proteinExistence type="predicted"/>
<reference evidence="2 3" key="1">
    <citation type="journal article" date="2016" name="Nat. Commun.">
        <title>Ectomycorrhizal ecology is imprinted in the genome of the dominant symbiotic fungus Cenococcum geophilum.</title>
        <authorList>
            <consortium name="DOE Joint Genome Institute"/>
            <person name="Peter M."/>
            <person name="Kohler A."/>
            <person name="Ohm R.A."/>
            <person name="Kuo A."/>
            <person name="Krutzmann J."/>
            <person name="Morin E."/>
            <person name="Arend M."/>
            <person name="Barry K.W."/>
            <person name="Binder M."/>
            <person name="Choi C."/>
            <person name="Clum A."/>
            <person name="Copeland A."/>
            <person name="Grisel N."/>
            <person name="Haridas S."/>
            <person name="Kipfer T."/>
            <person name="LaButti K."/>
            <person name="Lindquist E."/>
            <person name="Lipzen A."/>
            <person name="Maire R."/>
            <person name="Meier B."/>
            <person name="Mihaltcheva S."/>
            <person name="Molinier V."/>
            <person name="Murat C."/>
            <person name="Poggeler S."/>
            <person name="Quandt C.A."/>
            <person name="Sperisen C."/>
            <person name="Tritt A."/>
            <person name="Tisserant E."/>
            <person name="Crous P.W."/>
            <person name="Henrissat B."/>
            <person name="Nehls U."/>
            <person name="Egli S."/>
            <person name="Spatafora J.W."/>
            <person name="Grigoriev I.V."/>
            <person name="Martin F.M."/>
        </authorList>
    </citation>
    <scope>NUCLEOTIDE SEQUENCE [LARGE SCALE GENOMIC DNA]</scope>
    <source>
        <strain evidence="2 3">CBS 459.81</strain>
    </source>
</reference>
<keyword evidence="1" id="KW-0812">Transmembrane</keyword>
<feature type="transmembrane region" description="Helical" evidence="1">
    <location>
        <begin position="108"/>
        <end position="131"/>
    </location>
</feature>
<gene>
    <name evidence="2" type="ORF">K432DRAFT_335237</name>
</gene>